<protein>
    <recommendedName>
        <fullName evidence="1">DUF4123 domain-containing protein</fullName>
    </recommendedName>
</protein>
<reference evidence="2 3" key="1">
    <citation type="submission" date="2016-10" db="EMBL/GenBank/DDBJ databases">
        <authorList>
            <person name="de Groot N.N."/>
        </authorList>
    </citation>
    <scope>NUCLEOTIDE SEQUENCE [LARGE SCALE GENOMIC DNA]</scope>
    <source>
        <strain evidence="2 3">JCM 18415</strain>
    </source>
</reference>
<dbReference type="AlphaFoldDB" id="A0A1I6C039"/>
<dbReference type="RefSeq" id="WP_090540081.1">
    <property type="nucleotide sequence ID" value="NZ_FOYD01000009.1"/>
</dbReference>
<evidence type="ECO:0000313" key="2">
    <source>
        <dbReference type="EMBL" id="SFQ86541.1"/>
    </source>
</evidence>
<organism evidence="2 3">
    <name type="scientific">Halopseudomonas formosensis</name>
    <dbReference type="NCBI Taxonomy" id="1002526"/>
    <lineage>
        <taxon>Bacteria</taxon>
        <taxon>Pseudomonadati</taxon>
        <taxon>Pseudomonadota</taxon>
        <taxon>Gammaproteobacteria</taxon>
        <taxon>Pseudomonadales</taxon>
        <taxon>Pseudomonadaceae</taxon>
        <taxon>Halopseudomonas</taxon>
    </lineage>
</organism>
<feature type="domain" description="DUF4123" evidence="1">
    <location>
        <begin position="7"/>
        <end position="126"/>
    </location>
</feature>
<gene>
    <name evidence="2" type="ORF">SAMN05216578_109140</name>
</gene>
<proteinExistence type="predicted"/>
<dbReference type="EMBL" id="FOYD01000009">
    <property type="protein sequence ID" value="SFQ86541.1"/>
    <property type="molecule type" value="Genomic_DNA"/>
</dbReference>
<accession>A0A1I6C039</accession>
<dbReference type="Pfam" id="PF13503">
    <property type="entry name" value="DUF4123"/>
    <property type="match status" value="1"/>
</dbReference>
<dbReference type="OrthoDB" id="6878614at2"/>
<name>A0A1I6C039_9GAMM</name>
<dbReference type="Proteomes" id="UP000242815">
    <property type="component" value="Unassembled WGS sequence"/>
</dbReference>
<sequence>MLTTTKHYLLLDGAQIDDLIQIIYQLEPAPEFSRLYDGTRYAELADAGPILIATNRGSLLNQYFEKQWYMTAGVALASRAPIDELVQHLSSLVHVSVSGGVTVLFRYYDPRILHLWLTDMSDEQRDSALGPVEQVRLWGGAGWQDFHSSASTDAQCYADTPWLQLNSDQLAGLNQAKQHAFAQKLLEHVDTWFPECLANLGTNERDDWVKICCARANEYGFSAAADIVRWAGLMALCGRDFPERGEHANYRALLQQPGMLPAEKLDAIRLEAQRQALSHSMESIA</sequence>
<dbReference type="STRING" id="1002526.SAMN05216578_109140"/>
<evidence type="ECO:0000259" key="1">
    <source>
        <dbReference type="Pfam" id="PF13503"/>
    </source>
</evidence>
<dbReference type="InterPro" id="IPR025391">
    <property type="entry name" value="DUF4123"/>
</dbReference>
<evidence type="ECO:0000313" key="3">
    <source>
        <dbReference type="Proteomes" id="UP000242815"/>
    </source>
</evidence>